<dbReference type="OrthoDB" id="384327at2"/>
<reference evidence="14" key="1">
    <citation type="submission" date="2017-02" db="EMBL/GenBank/DDBJ databases">
        <authorList>
            <person name="Varghese N."/>
            <person name="Submissions S."/>
        </authorList>
    </citation>
    <scope>NUCLEOTIDE SEQUENCE [LARGE SCALE GENOMIC DNA]</scope>
    <source>
        <strain evidence="14">DSM 15739</strain>
    </source>
</reference>
<dbReference type="AlphaFoldDB" id="A0A1T4N126"/>
<evidence type="ECO:0000313" key="13">
    <source>
        <dbReference type="EMBL" id="SJZ72705.1"/>
    </source>
</evidence>
<accession>A0A1T4N126</accession>
<feature type="transmembrane region" description="Helical" evidence="11">
    <location>
        <begin position="297"/>
        <end position="327"/>
    </location>
</feature>
<keyword evidence="5" id="KW-0813">Transport</keyword>
<dbReference type="RefSeq" id="WP_078756312.1">
    <property type="nucleotide sequence ID" value="NZ_FUWO01000015.1"/>
</dbReference>
<evidence type="ECO:0000256" key="1">
    <source>
        <dbReference type="ARBA" id="ARBA00004651"/>
    </source>
</evidence>
<keyword evidence="6" id="KW-1003">Cell membrane</keyword>
<dbReference type="PANTHER" id="PTHR43738">
    <property type="entry name" value="ABC TRANSPORTER, MEMBRANE PROTEIN"/>
    <property type="match status" value="1"/>
</dbReference>
<dbReference type="EMBL" id="FUWO01000015">
    <property type="protein sequence ID" value="SJZ72705.1"/>
    <property type="molecule type" value="Genomic_DNA"/>
</dbReference>
<keyword evidence="14" id="KW-1185">Reference proteome</keyword>
<dbReference type="STRING" id="1121925.SAMN02746011_01608"/>
<keyword evidence="7 11" id="KW-0812">Transmembrane</keyword>
<evidence type="ECO:0000256" key="6">
    <source>
        <dbReference type="ARBA" id="ARBA00022475"/>
    </source>
</evidence>
<evidence type="ECO:0000256" key="10">
    <source>
        <dbReference type="ARBA" id="ARBA00024973"/>
    </source>
</evidence>
<feature type="domain" description="ABC3 transporter permease C-terminal" evidence="12">
    <location>
        <begin position="257"/>
        <end position="368"/>
    </location>
</feature>
<dbReference type="Proteomes" id="UP000189941">
    <property type="component" value="Unassembled WGS sequence"/>
</dbReference>
<evidence type="ECO:0000256" key="5">
    <source>
        <dbReference type="ARBA" id="ARBA00022448"/>
    </source>
</evidence>
<dbReference type="PANTHER" id="PTHR43738:SF1">
    <property type="entry name" value="HEMIN TRANSPORT SYSTEM PERMEASE PROTEIN HRTB-RELATED"/>
    <property type="match status" value="1"/>
</dbReference>
<evidence type="ECO:0000256" key="8">
    <source>
        <dbReference type="ARBA" id="ARBA00022989"/>
    </source>
</evidence>
<name>A0A1T4N126_9LACT</name>
<dbReference type="InterPro" id="IPR003838">
    <property type="entry name" value="ABC3_permease_C"/>
</dbReference>
<feature type="transmembrane region" description="Helical" evidence="11">
    <location>
        <begin position="252"/>
        <end position="277"/>
    </location>
</feature>
<evidence type="ECO:0000256" key="11">
    <source>
        <dbReference type="SAM" id="Phobius"/>
    </source>
</evidence>
<evidence type="ECO:0000256" key="9">
    <source>
        <dbReference type="ARBA" id="ARBA00023136"/>
    </source>
</evidence>
<keyword evidence="9 11" id="KW-0472">Membrane</keyword>
<protein>
    <recommendedName>
        <fullName evidence="4">Putative hemin transport system permease protein HrtB</fullName>
    </recommendedName>
</protein>
<dbReference type="GO" id="GO:0005886">
    <property type="term" value="C:plasma membrane"/>
    <property type="evidence" value="ECO:0007669"/>
    <property type="project" value="UniProtKB-SubCell"/>
</dbReference>
<evidence type="ECO:0000259" key="12">
    <source>
        <dbReference type="Pfam" id="PF02687"/>
    </source>
</evidence>
<organism evidence="13 14">
    <name type="scientific">Globicatella sulfidifaciens DSM 15739</name>
    <dbReference type="NCBI Taxonomy" id="1121925"/>
    <lineage>
        <taxon>Bacteria</taxon>
        <taxon>Bacillati</taxon>
        <taxon>Bacillota</taxon>
        <taxon>Bacilli</taxon>
        <taxon>Lactobacillales</taxon>
        <taxon>Aerococcaceae</taxon>
        <taxon>Globicatella</taxon>
    </lineage>
</organism>
<evidence type="ECO:0000313" key="14">
    <source>
        <dbReference type="Proteomes" id="UP000189941"/>
    </source>
</evidence>
<comment type="similarity">
    <text evidence="2">Belongs to the ABC-4 integral membrane protein family. HrtB subfamily.</text>
</comment>
<sequence length="373" mass="41510">MFLALKEIKKEKKRFILIISITVLISYLVYFLMGLAYGLSQDNTSEIERWNAESIVLKSGVNKNILSSQLDKDIYYDYDDQEISAINIARTVGYLNGEKSDDTTENFVLIGMRQDSPIYPEVLEGRLPENSGEIIGSMSLKNELNLKLGDTIELSSNENKLKIVGFSQEAKYSVSPVIYTDLEMASQAMMLFNPNRNSEQAIDTYTTPTPNMPDLISAIIVHQNNDLNSNDDVEVIPVDEFILALPGYLAQILTFGLMIGFLVLISSIILGVFMYIITNQKRQTFAIMKIQGISSSYIGKSVLLQTVILNIIGISIGLGLNLISAYFLPTAVPFEINGLYYFIIALLMLLFSIVGALFSVSSIAKIDPLEVLE</sequence>
<proteinExistence type="inferred from homology"/>
<keyword evidence="8 11" id="KW-1133">Transmembrane helix</keyword>
<evidence type="ECO:0000256" key="3">
    <source>
        <dbReference type="ARBA" id="ARBA00011131"/>
    </source>
</evidence>
<dbReference type="Pfam" id="PF02687">
    <property type="entry name" value="FtsX"/>
    <property type="match status" value="1"/>
</dbReference>
<comment type="subunit">
    <text evidence="3">The complex is composed of two ATP-binding proteins (HrtA), two transmembrane proteins (HrtB) and a solute-binding protein.</text>
</comment>
<gene>
    <name evidence="13" type="ORF">SAMN02746011_01608</name>
</gene>
<comment type="function">
    <text evidence="10">Part of the ABC transporter complex hrt involved in hemin import. Responsible for the translocation of the substrate across the membrane.</text>
</comment>
<dbReference type="InterPro" id="IPR051125">
    <property type="entry name" value="ABC-4/HrtB_transporter"/>
</dbReference>
<evidence type="ECO:0000256" key="7">
    <source>
        <dbReference type="ARBA" id="ARBA00022692"/>
    </source>
</evidence>
<evidence type="ECO:0000256" key="4">
    <source>
        <dbReference type="ARBA" id="ARBA00016962"/>
    </source>
</evidence>
<feature type="transmembrane region" description="Helical" evidence="11">
    <location>
        <begin position="339"/>
        <end position="360"/>
    </location>
</feature>
<comment type="subcellular location">
    <subcellularLocation>
        <location evidence="1">Cell membrane</location>
        <topology evidence="1">Multi-pass membrane protein</topology>
    </subcellularLocation>
</comment>
<evidence type="ECO:0000256" key="2">
    <source>
        <dbReference type="ARBA" id="ARBA00008697"/>
    </source>
</evidence>
<feature type="transmembrane region" description="Helical" evidence="11">
    <location>
        <begin position="15"/>
        <end position="39"/>
    </location>
</feature>